<protein>
    <recommendedName>
        <fullName evidence="4">WcbD</fullName>
    </recommendedName>
</protein>
<keyword evidence="3" id="KW-1185">Reference proteome</keyword>
<keyword evidence="1" id="KW-0812">Transmembrane</keyword>
<name>A0A6H9T6S6_9BURK</name>
<keyword evidence="1" id="KW-1133">Transmembrane helix</keyword>
<dbReference type="PANTHER" id="PTHR32309">
    <property type="entry name" value="TYROSINE-PROTEIN KINASE"/>
    <property type="match status" value="1"/>
</dbReference>
<dbReference type="PANTHER" id="PTHR32309:SF13">
    <property type="entry name" value="FERRIC ENTEROBACTIN TRANSPORT PROTEIN FEPE"/>
    <property type="match status" value="1"/>
</dbReference>
<gene>
    <name evidence="2" type="ORF">F7R21_00560</name>
</gene>
<feature type="transmembrane region" description="Helical" evidence="1">
    <location>
        <begin position="344"/>
        <end position="366"/>
    </location>
</feature>
<dbReference type="GO" id="GO:0005886">
    <property type="term" value="C:plasma membrane"/>
    <property type="evidence" value="ECO:0007669"/>
    <property type="project" value="TreeGrafter"/>
</dbReference>
<dbReference type="AlphaFoldDB" id="A0A6H9T6S6"/>
<evidence type="ECO:0008006" key="4">
    <source>
        <dbReference type="Google" id="ProtNLM"/>
    </source>
</evidence>
<dbReference type="EMBL" id="VZOJ01000001">
    <property type="protein sequence ID" value="KAB0644831.1"/>
    <property type="molecule type" value="Genomic_DNA"/>
</dbReference>
<dbReference type="InterPro" id="IPR050445">
    <property type="entry name" value="Bact_polysacc_biosynth/exp"/>
</dbReference>
<evidence type="ECO:0000256" key="1">
    <source>
        <dbReference type="SAM" id="Phobius"/>
    </source>
</evidence>
<keyword evidence="1" id="KW-0472">Membrane</keyword>
<dbReference type="GO" id="GO:0004713">
    <property type="term" value="F:protein tyrosine kinase activity"/>
    <property type="evidence" value="ECO:0007669"/>
    <property type="project" value="TreeGrafter"/>
</dbReference>
<organism evidence="2 3">
    <name type="scientific">Burkholderia latens</name>
    <dbReference type="NCBI Taxonomy" id="488446"/>
    <lineage>
        <taxon>Bacteria</taxon>
        <taxon>Pseudomonadati</taxon>
        <taxon>Pseudomonadota</taxon>
        <taxon>Betaproteobacteria</taxon>
        <taxon>Burkholderiales</taxon>
        <taxon>Burkholderiaceae</taxon>
        <taxon>Burkholderia</taxon>
        <taxon>Burkholderia cepacia complex</taxon>
    </lineage>
</organism>
<comment type="caution">
    <text evidence="2">The sequence shown here is derived from an EMBL/GenBank/DDBJ whole genome shotgun (WGS) entry which is preliminary data.</text>
</comment>
<sequence length="372" mass="40903">MLIKALGRSSNKLLFVVTVAVPTLLASIYFGVVASDVYISESRFVVRSQQRQESGALLTTFLQGTSFGRSLDDAWIVTDYIESMDALRALDRNLPLRKWFGSPNGDVISRFPQLGGGGSYESFLKYYKSRIISVVHDSTSSITTLRVSSFDPHAAQAINENLLSMSEVLVNELNRRGLEDGMRYAKDAVRSAQARVSESALALAQYRSSVAVFDPDRQSSLRLQQIGHLQDELLATRTKLVEVQAVSPANPQIGSLKARIDVLRDEIDGASKLVTGKGSDSLAAKTREYERLSIEKGFAERELASALALEEQARSEASKKQLYIARVVQPGLPDAPEEPKRLRAVIVTFMLGLVTWGILSLLLAGVREHTSQ</sequence>
<dbReference type="OrthoDB" id="5497849at2"/>
<proteinExistence type="predicted"/>
<accession>A0A6H9T6S6</accession>
<evidence type="ECO:0000313" key="3">
    <source>
        <dbReference type="Proteomes" id="UP000430232"/>
    </source>
</evidence>
<dbReference type="Proteomes" id="UP000430232">
    <property type="component" value="Unassembled WGS sequence"/>
</dbReference>
<evidence type="ECO:0000313" key="2">
    <source>
        <dbReference type="EMBL" id="KAB0644831.1"/>
    </source>
</evidence>
<reference evidence="2 3" key="1">
    <citation type="submission" date="2019-09" db="EMBL/GenBank/DDBJ databases">
        <title>Draft genome sequences of 48 bacterial type strains from the CCUG.</title>
        <authorList>
            <person name="Tunovic T."/>
            <person name="Pineiro-Iglesias B."/>
            <person name="Unosson C."/>
            <person name="Inganas E."/>
            <person name="Ohlen M."/>
            <person name="Cardew S."/>
            <person name="Jensie-Markopoulos S."/>
            <person name="Salva-Serra F."/>
            <person name="Jaen-Luchoro D."/>
            <person name="Karlsson R."/>
            <person name="Svensson-Stadler L."/>
            <person name="Chun J."/>
            <person name="Moore E."/>
        </authorList>
    </citation>
    <scope>NUCLEOTIDE SEQUENCE [LARGE SCALE GENOMIC DNA]</scope>
    <source>
        <strain evidence="2 3">CCUG 54555</strain>
    </source>
</reference>